<feature type="compositionally biased region" description="Polar residues" evidence="1">
    <location>
        <begin position="71"/>
        <end position="81"/>
    </location>
</feature>
<sequence>MVDFGSLLNKAKDFARKNPTKVRDGLTKAEDTISSKTGGKYDSQIHSAGDQVEKQLGVDPQQADKPAPDAGTQSGDTQGSN</sequence>
<feature type="compositionally biased region" description="Basic and acidic residues" evidence="1">
    <location>
        <begin position="10"/>
        <end position="33"/>
    </location>
</feature>
<protein>
    <submittedName>
        <fullName evidence="2">Antitoxin</fullName>
    </submittedName>
</protein>
<dbReference type="Pfam" id="PF14013">
    <property type="entry name" value="MT0933_antitox"/>
    <property type="match status" value="1"/>
</dbReference>
<dbReference type="RefSeq" id="WP_382403355.1">
    <property type="nucleotide sequence ID" value="NZ_JBHSWH010000001.1"/>
</dbReference>
<evidence type="ECO:0000256" key="1">
    <source>
        <dbReference type="SAM" id="MobiDB-lite"/>
    </source>
</evidence>
<evidence type="ECO:0000313" key="2">
    <source>
        <dbReference type="EMBL" id="MFC6706660.1"/>
    </source>
</evidence>
<comment type="caution">
    <text evidence="2">The sequence shown here is derived from an EMBL/GenBank/DDBJ whole genome shotgun (WGS) entry which is preliminary data.</text>
</comment>
<evidence type="ECO:0000313" key="3">
    <source>
        <dbReference type="Proteomes" id="UP001596298"/>
    </source>
</evidence>
<organism evidence="2 3">
    <name type="scientific">Flexivirga alba</name>
    <dbReference type="NCBI Taxonomy" id="702742"/>
    <lineage>
        <taxon>Bacteria</taxon>
        <taxon>Bacillati</taxon>
        <taxon>Actinomycetota</taxon>
        <taxon>Actinomycetes</taxon>
        <taxon>Micrococcales</taxon>
        <taxon>Dermacoccaceae</taxon>
        <taxon>Flexivirga</taxon>
    </lineage>
</organism>
<dbReference type="Proteomes" id="UP001596298">
    <property type="component" value="Unassembled WGS sequence"/>
</dbReference>
<feature type="region of interest" description="Disordered" evidence="1">
    <location>
        <begin position="1"/>
        <end position="81"/>
    </location>
</feature>
<reference evidence="3" key="1">
    <citation type="journal article" date="2019" name="Int. J. Syst. Evol. Microbiol.">
        <title>The Global Catalogue of Microorganisms (GCM) 10K type strain sequencing project: providing services to taxonomists for standard genome sequencing and annotation.</title>
        <authorList>
            <consortium name="The Broad Institute Genomics Platform"/>
            <consortium name="The Broad Institute Genome Sequencing Center for Infectious Disease"/>
            <person name="Wu L."/>
            <person name="Ma J."/>
        </authorList>
    </citation>
    <scope>NUCLEOTIDE SEQUENCE [LARGE SCALE GENOMIC DNA]</scope>
    <source>
        <strain evidence="3">CCUG 58127</strain>
    </source>
</reference>
<dbReference type="EMBL" id="JBHSWH010000001">
    <property type="protein sequence ID" value="MFC6706660.1"/>
    <property type="molecule type" value="Genomic_DNA"/>
</dbReference>
<keyword evidence="3" id="KW-1185">Reference proteome</keyword>
<dbReference type="InterPro" id="IPR028037">
    <property type="entry name" value="Antitoxin_Rv0909/MT0933"/>
</dbReference>
<accession>A0ABW2AIP0</accession>
<name>A0ABW2AIP0_9MICO</name>
<gene>
    <name evidence="2" type="ORF">ACFQDH_15685</name>
</gene>
<proteinExistence type="predicted"/>